<evidence type="ECO:0000256" key="1">
    <source>
        <dbReference type="SAM" id="MobiDB-lite"/>
    </source>
</evidence>
<evidence type="ECO:0000259" key="2">
    <source>
        <dbReference type="Pfam" id="PF04696"/>
    </source>
</evidence>
<organism evidence="3 4">
    <name type="scientific">Smittium culicis</name>
    <dbReference type="NCBI Taxonomy" id="133412"/>
    <lineage>
        <taxon>Eukaryota</taxon>
        <taxon>Fungi</taxon>
        <taxon>Fungi incertae sedis</taxon>
        <taxon>Zoopagomycota</taxon>
        <taxon>Kickxellomycotina</taxon>
        <taxon>Harpellomycetes</taxon>
        <taxon>Harpellales</taxon>
        <taxon>Legeriomycetaceae</taxon>
        <taxon>Smittium</taxon>
    </lineage>
</organism>
<dbReference type="AlphaFoldDB" id="A0A1R1WYB0"/>
<dbReference type="InterPro" id="IPR006786">
    <property type="entry name" value="Pinin_SDK_MemA"/>
</dbReference>
<proteinExistence type="predicted"/>
<accession>A0A1R1WYB0</accession>
<dbReference type="OrthoDB" id="330772at2759"/>
<comment type="caution">
    <text evidence="3">The sequence shown here is derived from an EMBL/GenBank/DDBJ whole genome shotgun (WGS) entry which is preliminary data.</text>
</comment>
<evidence type="ECO:0000313" key="4">
    <source>
        <dbReference type="Proteomes" id="UP000187429"/>
    </source>
</evidence>
<dbReference type="Pfam" id="PF04696">
    <property type="entry name" value="Pinin_SDK_memA"/>
    <property type="match status" value="1"/>
</dbReference>
<gene>
    <name evidence="3" type="ORF">AYI69_g11477</name>
</gene>
<dbReference type="Proteomes" id="UP000187429">
    <property type="component" value="Unassembled WGS sequence"/>
</dbReference>
<sequence>MSQERNDLSLSPGRDDVLQRSENIENIELNQQIEPSMPIEDEPLEAISRNKKLTEQGSKAAFSRLVGTLAKVKQDLQVKSDKQKSKEDLESRLREKLFKERMEVFEKKDKEKVNSTHLKESEKFDSQKRLYKAKIVKASKLRTKTTPILTFIPAKLSPYHKKIIDSQIAKVKLEFSVLLNDIEFKNDADISTLNNSSLEMDLDS</sequence>
<keyword evidence="4" id="KW-1185">Reference proteome</keyword>
<dbReference type="EMBL" id="LSSM01007666">
    <property type="protein sequence ID" value="OMJ07382.1"/>
    <property type="molecule type" value="Genomic_DNA"/>
</dbReference>
<reference evidence="4" key="1">
    <citation type="submission" date="2017-01" db="EMBL/GenBank/DDBJ databases">
        <authorList>
            <person name="Wang Y."/>
            <person name="White M."/>
            <person name="Kvist S."/>
            <person name="Moncalvo J.-M."/>
        </authorList>
    </citation>
    <scope>NUCLEOTIDE SEQUENCE [LARGE SCALE GENOMIC DNA]</scope>
    <source>
        <strain evidence="4">ID-206-W2</strain>
    </source>
</reference>
<name>A0A1R1WYB0_9FUNG</name>
<feature type="region of interest" description="Disordered" evidence="1">
    <location>
        <begin position="1"/>
        <end position="21"/>
    </location>
</feature>
<evidence type="ECO:0000313" key="3">
    <source>
        <dbReference type="EMBL" id="OMJ07382.1"/>
    </source>
</evidence>
<feature type="domain" description="Pinin/SDK/MemA protein" evidence="2">
    <location>
        <begin position="62"/>
        <end position="168"/>
    </location>
</feature>
<protein>
    <submittedName>
        <fullName evidence="3">Pinin</fullName>
    </submittedName>
</protein>